<keyword evidence="1" id="KW-0812">Transmembrane</keyword>
<evidence type="ECO:0000256" key="1">
    <source>
        <dbReference type="SAM" id="Phobius"/>
    </source>
</evidence>
<dbReference type="Proteomes" id="UP000236910">
    <property type="component" value="Unassembled WGS sequence"/>
</dbReference>
<name>A0A2J6X9M4_9BACT</name>
<protein>
    <submittedName>
        <fullName evidence="2">Uncharacterized protein</fullName>
    </submittedName>
</protein>
<accession>A0A2J6X9M4</accession>
<evidence type="ECO:0000313" key="3">
    <source>
        <dbReference type="Proteomes" id="UP000236910"/>
    </source>
</evidence>
<gene>
    <name evidence="2" type="ORF">C0175_00515</name>
</gene>
<evidence type="ECO:0000313" key="2">
    <source>
        <dbReference type="EMBL" id="PMP84156.1"/>
    </source>
</evidence>
<feature type="transmembrane region" description="Helical" evidence="1">
    <location>
        <begin position="21"/>
        <end position="40"/>
    </location>
</feature>
<proteinExistence type="predicted"/>
<dbReference type="EMBL" id="PNIX01000033">
    <property type="protein sequence ID" value="PMP84156.1"/>
    <property type="molecule type" value="Genomic_DNA"/>
</dbReference>
<keyword evidence="1" id="KW-0472">Membrane</keyword>
<comment type="caution">
    <text evidence="2">The sequence shown here is derived from an EMBL/GenBank/DDBJ whole genome shotgun (WGS) entry which is preliminary data.</text>
</comment>
<dbReference type="AlphaFoldDB" id="A0A2J6X9M4"/>
<organism evidence="2 3">
    <name type="scientific">Caldisericum exile</name>
    <dbReference type="NCBI Taxonomy" id="693075"/>
    <lineage>
        <taxon>Bacteria</taxon>
        <taxon>Pseudomonadati</taxon>
        <taxon>Caldisericota/Cryosericota group</taxon>
        <taxon>Caldisericota</taxon>
        <taxon>Caldisericia</taxon>
        <taxon>Caldisericales</taxon>
        <taxon>Caldisericaceae</taxon>
        <taxon>Caldisericum</taxon>
    </lineage>
</organism>
<keyword evidence="1" id="KW-1133">Transmembrane helix</keyword>
<reference evidence="2 3" key="1">
    <citation type="submission" date="2018-01" db="EMBL/GenBank/DDBJ databases">
        <title>Metagenomic assembled genomes from two thermal pools in the Uzon Caldera, Kamchatka, Russia.</title>
        <authorList>
            <person name="Wilkins L."/>
            <person name="Ettinger C."/>
        </authorList>
    </citation>
    <scope>NUCLEOTIDE SEQUENCE [LARGE SCALE GENOMIC DNA]</scope>
    <source>
        <strain evidence="2">ARK-10</strain>
    </source>
</reference>
<sequence length="115" mass="13315">MKKHFYDQQADLMKSTSKREIIIYSIISIFLAFAYTKSFAQEQALTKQNLEKCSTIKVQYIKNELIETDSIDEYTLNLSKDDAIQKALSSSLAQKYEFSNYKNFCTISIDLGTRN</sequence>